<organism evidence="1 2">
    <name type="scientific">Teichococcus oryzae</name>
    <dbReference type="NCBI Taxonomy" id="1608942"/>
    <lineage>
        <taxon>Bacteria</taxon>
        <taxon>Pseudomonadati</taxon>
        <taxon>Pseudomonadota</taxon>
        <taxon>Alphaproteobacteria</taxon>
        <taxon>Acetobacterales</taxon>
        <taxon>Roseomonadaceae</taxon>
        <taxon>Roseomonas</taxon>
    </lineage>
</organism>
<proteinExistence type="predicted"/>
<dbReference type="RefSeq" id="WP_149814367.1">
    <property type="nucleotide sequence ID" value="NZ_VUKA01000046.1"/>
</dbReference>
<gene>
    <name evidence="1" type="ORF">F0Q34_21200</name>
</gene>
<dbReference type="AlphaFoldDB" id="A0A5B2T986"/>
<accession>A0A5B2T986</accession>
<dbReference type="Proteomes" id="UP000322110">
    <property type="component" value="Unassembled WGS sequence"/>
</dbReference>
<reference evidence="1 2" key="1">
    <citation type="journal article" date="2015" name="Int. J. Syst. Evol. Microbiol.">
        <title>Roseomonas oryzae sp. nov., isolated from paddy rhizosphere soil.</title>
        <authorList>
            <person name="Ramaprasad E.V."/>
            <person name="Sasikala Ch."/>
            <person name="Ramana Ch.V."/>
        </authorList>
    </citation>
    <scope>NUCLEOTIDE SEQUENCE [LARGE SCALE GENOMIC DNA]</scope>
    <source>
        <strain evidence="1 2">KCTC 42542</strain>
    </source>
</reference>
<comment type="caution">
    <text evidence="1">The sequence shown here is derived from an EMBL/GenBank/DDBJ whole genome shotgun (WGS) entry which is preliminary data.</text>
</comment>
<keyword evidence="2" id="KW-1185">Reference proteome</keyword>
<evidence type="ECO:0000313" key="1">
    <source>
        <dbReference type="EMBL" id="KAA2211226.1"/>
    </source>
</evidence>
<dbReference type="EMBL" id="VUKA01000046">
    <property type="protein sequence ID" value="KAA2211226.1"/>
    <property type="molecule type" value="Genomic_DNA"/>
</dbReference>
<evidence type="ECO:0000313" key="2">
    <source>
        <dbReference type="Proteomes" id="UP000322110"/>
    </source>
</evidence>
<sequence length="79" mass="8628">MTESLGYPPPPPSDVVLPALLAYREAFGMEAEPYLSGVNGGMEAALLWKAVRRGRPLRAWTIERLAGGWRRGPPPDVVL</sequence>
<protein>
    <submittedName>
        <fullName evidence="1">Uncharacterized protein</fullName>
    </submittedName>
</protein>
<dbReference type="OrthoDB" id="9767863at2"/>
<name>A0A5B2T986_9PROT</name>